<dbReference type="Proteomes" id="UP000765509">
    <property type="component" value="Unassembled WGS sequence"/>
</dbReference>
<keyword evidence="2" id="KW-1185">Reference proteome</keyword>
<name>A0A9Q3D0X3_9BASI</name>
<comment type="caution">
    <text evidence="1">The sequence shown here is derived from an EMBL/GenBank/DDBJ whole genome shotgun (WGS) entry which is preliminary data.</text>
</comment>
<dbReference type="InterPro" id="IPR051288">
    <property type="entry name" value="Serum_paraoxonase/arylesterase"/>
</dbReference>
<evidence type="ECO:0008006" key="3">
    <source>
        <dbReference type="Google" id="ProtNLM"/>
    </source>
</evidence>
<dbReference type="PANTHER" id="PTHR11799">
    <property type="entry name" value="PARAOXONASE"/>
    <property type="match status" value="1"/>
</dbReference>
<proteinExistence type="predicted"/>
<dbReference type="Gene3D" id="2.120.10.30">
    <property type="entry name" value="TolB, C-terminal domain"/>
    <property type="match status" value="1"/>
</dbReference>
<reference evidence="1" key="1">
    <citation type="submission" date="2021-03" db="EMBL/GenBank/DDBJ databases">
        <title>Draft genome sequence of rust myrtle Austropuccinia psidii MF-1, a brazilian biotype.</title>
        <authorList>
            <person name="Quecine M.C."/>
            <person name="Pachon D.M.R."/>
            <person name="Bonatelli M.L."/>
            <person name="Correr F.H."/>
            <person name="Franceschini L.M."/>
            <person name="Leite T.F."/>
            <person name="Margarido G.R.A."/>
            <person name="Almeida C.A."/>
            <person name="Ferrarezi J.A."/>
            <person name="Labate C.A."/>
        </authorList>
    </citation>
    <scope>NUCLEOTIDE SEQUENCE</scope>
    <source>
        <strain evidence="1">MF-1</strain>
    </source>
</reference>
<dbReference type="InterPro" id="IPR011042">
    <property type="entry name" value="6-blade_b-propeller_TolB-like"/>
</dbReference>
<gene>
    <name evidence="1" type="ORF">O181_033200</name>
</gene>
<accession>A0A9Q3D0X3</accession>
<evidence type="ECO:0000313" key="1">
    <source>
        <dbReference type="EMBL" id="MBW0493485.1"/>
    </source>
</evidence>
<dbReference type="OrthoDB" id="5307922at2759"/>
<sequence length="466" mass="51784">MLRFGENSSVFKKSFRTVFVSLLALLCAIWFRPILEGIPTPRLKSVELHSLNGTLQPENTCQIINEPSRQEMKFCEDVVYWPIAQSAIVSCDPGRPEWNTVIGPLKNPNPRGRLFAYHLNNLSTPANEIPSSDHRIYSLDLDGFPSTQDFHPLGLEIDDSNDHLSRLFVVNHRRDRSVIEIFELKLSQINPGVLPILSIKWRRTLAHDLIWTPNSITVSGPNSLLVSNDHYFNRRISPFFHILETFLHIPGGNVVQVEFEDEVNTVLKDDSALTKEKKFKPGEWNGVKVYKVVDKISFANGLVLTPDGSTLVVASSMTRSLLYYHRLPPTPSVQQLRFSYVGSRLLTFGPDNISLFGPRQLVVAGHPHGLTLLKFKSDLANAKPAGSAVAVISHSIQGPTAGSLSPHQAQVQEIFQDNGEFFASSATALLISTPTSNQPKLKESISPVTLISSGLYHVGLLNCKLL</sequence>
<evidence type="ECO:0000313" key="2">
    <source>
        <dbReference type="Proteomes" id="UP000765509"/>
    </source>
</evidence>
<dbReference type="PANTHER" id="PTHR11799:SF30">
    <property type="entry name" value="SERUM PARAOXONASE_ARYLESTERASE 2"/>
    <property type="match status" value="1"/>
</dbReference>
<dbReference type="SUPFAM" id="SSF63829">
    <property type="entry name" value="Calcium-dependent phosphotriesterase"/>
    <property type="match status" value="1"/>
</dbReference>
<dbReference type="AlphaFoldDB" id="A0A9Q3D0X3"/>
<protein>
    <recommendedName>
        <fullName evidence="3">Arylesterase</fullName>
    </recommendedName>
</protein>
<dbReference type="EMBL" id="AVOT02012086">
    <property type="protein sequence ID" value="MBW0493485.1"/>
    <property type="molecule type" value="Genomic_DNA"/>
</dbReference>
<organism evidence="1 2">
    <name type="scientific">Austropuccinia psidii MF-1</name>
    <dbReference type="NCBI Taxonomy" id="1389203"/>
    <lineage>
        <taxon>Eukaryota</taxon>
        <taxon>Fungi</taxon>
        <taxon>Dikarya</taxon>
        <taxon>Basidiomycota</taxon>
        <taxon>Pucciniomycotina</taxon>
        <taxon>Pucciniomycetes</taxon>
        <taxon>Pucciniales</taxon>
        <taxon>Sphaerophragmiaceae</taxon>
        <taxon>Austropuccinia</taxon>
    </lineage>
</organism>